<dbReference type="CDD" id="cd00090">
    <property type="entry name" value="HTH_ARSR"/>
    <property type="match status" value="1"/>
</dbReference>
<sequence>MHLVPAERAGHRTIDGHRVCDAIAAIGDPGHVRAWADRFSLLADPGRLALLLALHRAGPIAVSDLAVATGMKDTAVSQALRLLRAAGVVEGEKDGRVVRYRVVDDDTAALLKHCTAEDL</sequence>
<dbReference type="InterPro" id="IPR036388">
    <property type="entry name" value="WH-like_DNA-bd_sf"/>
</dbReference>
<evidence type="ECO:0000259" key="4">
    <source>
        <dbReference type="PROSITE" id="PS50987"/>
    </source>
</evidence>
<dbReference type="SMART" id="SM00418">
    <property type="entry name" value="HTH_ARSR"/>
    <property type="match status" value="1"/>
</dbReference>
<keyword evidence="2" id="KW-0238">DNA-binding</keyword>
<dbReference type="InterPro" id="IPR011991">
    <property type="entry name" value="ArsR-like_HTH"/>
</dbReference>
<dbReference type="PANTHER" id="PTHR43132">
    <property type="entry name" value="ARSENICAL RESISTANCE OPERON REPRESSOR ARSR-RELATED"/>
    <property type="match status" value="1"/>
</dbReference>
<dbReference type="NCBIfam" id="NF033788">
    <property type="entry name" value="HTH_metalloreg"/>
    <property type="match status" value="1"/>
</dbReference>
<organism evidence="5 6">
    <name type="scientific">Actinacidiphila oryziradicis</name>
    <dbReference type="NCBI Taxonomy" id="2571141"/>
    <lineage>
        <taxon>Bacteria</taxon>
        <taxon>Bacillati</taxon>
        <taxon>Actinomycetota</taxon>
        <taxon>Actinomycetes</taxon>
        <taxon>Kitasatosporales</taxon>
        <taxon>Streptomycetaceae</taxon>
        <taxon>Actinacidiphila</taxon>
    </lineage>
</organism>
<name>A0A4U0SM81_9ACTN</name>
<dbReference type="InterPro" id="IPR001845">
    <property type="entry name" value="HTH_ArsR_DNA-bd_dom"/>
</dbReference>
<dbReference type="PRINTS" id="PR00778">
    <property type="entry name" value="HTHARSR"/>
</dbReference>
<reference evidence="5 6" key="1">
    <citation type="submission" date="2019-04" db="EMBL/GenBank/DDBJ databases">
        <title>Streptomyces oryziradicis sp. nov., a novel actinomycete isolated from rhizosphere soil of rice (Oryza sativa L.).</title>
        <authorList>
            <person name="Li C."/>
        </authorList>
    </citation>
    <scope>NUCLEOTIDE SEQUENCE [LARGE SCALE GENOMIC DNA]</scope>
    <source>
        <strain evidence="5 6">NEAU-C40</strain>
    </source>
</reference>
<evidence type="ECO:0000256" key="2">
    <source>
        <dbReference type="ARBA" id="ARBA00023125"/>
    </source>
</evidence>
<dbReference type="OrthoDB" id="9810923at2"/>
<proteinExistence type="predicted"/>
<comment type="caution">
    <text evidence="5">The sequence shown here is derived from an EMBL/GenBank/DDBJ whole genome shotgun (WGS) entry which is preliminary data.</text>
</comment>
<protein>
    <submittedName>
        <fullName evidence="5">Helix-turn-helix transcriptional regulator</fullName>
    </submittedName>
</protein>
<dbReference type="InterPro" id="IPR000835">
    <property type="entry name" value="HTH_MarR-typ"/>
</dbReference>
<gene>
    <name evidence="5" type="ORF">FCI23_18365</name>
</gene>
<dbReference type="PANTHER" id="PTHR43132:SF6">
    <property type="entry name" value="HTH-TYPE TRANSCRIPTIONAL REPRESSOR CZRA"/>
    <property type="match status" value="1"/>
</dbReference>
<evidence type="ECO:0000313" key="5">
    <source>
        <dbReference type="EMBL" id="TKA10168.1"/>
    </source>
</evidence>
<dbReference type="AlphaFoldDB" id="A0A4U0SM81"/>
<dbReference type="Proteomes" id="UP000305778">
    <property type="component" value="Unassembled WGS sequence"/>
</dbReference>
<dbReference type="Gene3D" id="1.10.10.10">
    <property type="entry name" value="Winged helix-like DNA-binding domain superfamily/Winged helix DNA-binding domain"/>
    <property type="match status" value="1"/>
</dbReference>
<dbReference type="SUPFAM" id="SSF46785">
    <property type="entry name" value="Winged helix' DNA-binding domain"/>
    <property type="match status" value="1"/>
</dbReference>
<evidence type="ECO:0000313" key="6">
    <source>
        <dbReference type="Proteomes" id="UP000305778"/>
    </source>
</evidence>
<dbReference type="InterPro" id="IPR036390">
    <property type="entry name" value="WH_DNA-bd_sf"/>
</dbReference>
<dbReference type="InterPro" id="IPR051011">
    <property type="entry name" value="Metal_resp_trans_reg"/>
</dbReference>
<keyword evidence="3" id="KW-0804">Transcription</keyword>
<keyword evidence="1" id="KW-0805">Transcription regulation</keyword>
<dbReference type="Pfam" id="PF12802">
    <property type="entry name" value="MarR_2"/>
    <property type="match status" value="1"/>
</dbReference>
<dbReference type="RefSeq" id="WP_136724984.1">
    <property type="nucleotide sequence ID" value="NZ_SUMC01000016.1"/>
</dbReference>
<feature type="domain" description="HTH arsR-type" evidence="4">
    <location>
        <begin position="27"/>
        <end position="119"/>
    </location>
</feature>
<evidence type="ECO:0000256" key="1">
    <source>
        <dbReference type="ARBA" id="ARBA00023015"/>
    </source>
</evidence>
<accession>A0A4U0SM81</accession>
<dbReference type="GO" id="GO:0003677">
    <property type="term" value="F:DNA binding"/>
    <property type="evidence" value="ECO:0007669"/>
    <property type="project" value="UniProtKB-KW"/>
</dbReference>
<dbReference type="EMBL" id="SUMC01000016">
    <property type="protein sequence ID" value="TKA10168.1"/>
    <property type="molecule type" value="Genomic_DNA"/>
</dbReference>
<dbReference type="PROSITE" id="PS50987">
    <property type="entry name" value="HTH_ARSR_2"/>
    <property type="match status" value="1"/>
</dbReference>
<keyword evidence="6" id="KW-1185">Reference proteome</keyword>
<evidence type="ECO:0000256" key="3">
    <source>
        <dbReference type="ARBA" id="ARBA00023163"/>
    </source>
</evidence>
<dbReference type="GO" id="GO:0003700">
    <property type="term" value="F:DNA-binding transcription factor activity"/>
    <property type="evidence" value="ECO:0007669"/>
    <property type="project" value="InterPro"/>
</dbReference>